<feature type="binding site" evidence="7">
    <location>
        <position position="161"/>
    </location>
    <ligand>
        <name>FAD</name>
        <dbReference type="ChEBI" id="CHEBI:57692"/>
    </ligand>
</feature>
<feature type="binding site" evidence="7">
    <location>
        <begin position="35"/>
        <end position="36"/>
    </location>
    <ligand>
        <name>FAD</name>
        <dbReference type="ChEBI" id="CHEBI:57692"/>
    </ligand>
</feature>
<evidence type="ECO:0000256" key="8">
    <source>
        <dbReference type="SAM" id="SignalP"/>
    </source>
</evidence>
<evidence type="ECO:0000256" key="5">
    <source>
        <dbReference type="ARBA" id="ARBA00022827"/>
    </source>
</evidence>
<dbReference type="InterPro" id="IPR006076">
    <property type="entry name" value="FAD-dep_OxRdtase"/>
</dbReference>
<dbReference type="PANTHER" id="PTHR11530:SF11">
    <property type="entry name" value="D-ASPARTATE OXIDASE"/>
    <property type="match status" value="1"/>
</dbReference>
<sequence length="329" mass="36435">MVLRIGVIGAGVVGLSSALAVQKRLAHAQVDIMADRFTTYTTSNGAGGLFMPRLQDPDVLDMAKDSADFFYSLARSADSGPSGVSFINGFYLYNGDDEQFPVWTKLMISVRELPEEFRTMYEKHYKHGCMMTTAIIEGSKYLPWLTDRFIANGGRITEKTVESFDELAGDYDLVLNCAGLGAGKLANDPTVHPVRGQVMHVSAPWLTYFVNSDDTHYFFPHSEDAVIGGVRQPGSYDLAPDPQESRRMLREMEERLPPLKGAKILSDWVGLRPSRDRVRVEAETVNCRGKQLKVVHNYGHGAFGISLSWGTAVRTANLVHQALTARSKL</sequence>
<dbReference type="SUPFAM" id="SSF51971">
    <property type="entry name" value="Nucleotide-binding domain"/>
    <property type="match status" value="1"/>
</dbReference>
<dbReference type="Proteomes" id="UP000271974">
    <property type="component" value="Unassembled WGS sequence"/>
</dbReference>
<dbReference type="Gene3D" id="3.40.50.720">
    <property type="entry name" value="NAD(P)-binding Rossmann-like Domain"/>
    <property type="match status" value="1"/>
</dbReference>
<reference evidence="10 11" key="1">
    <citation type="submission" date="2019-01" db="EMBL/GenBank/DDBJ databases">
        <title>A draft genome assembly of the solar-powered sea slug Elysia chlorotica.</title>
        <authorList>
            <person name="Cai H."/>
            <person name="Li Q."/>
            <person name="Fang X."/>
            <person name="Li J."/>
            <person name="Curtis N.E."/>
            <person name="Altenburger A."/>
            <person name="Shibata T."/>
            <person name="Feng M."/>
            <person name="Maeda T."/>
            <person name="Schwartz J.A."/>
            <person name="Shigenobu S."/>
            <person name="Lundholm N."/>
            <person name="Nishiyama T."/>
            <person name="Yang H."/>
            <person name="Hasebe M."/>
            <person name="Li S."/>
            <person name="Pierce S.K."/>
            <person name="Wang J."/>
        </authorList>
    </citation>
    <scope>NUCLEOTIDE SEQUENCE [LARGE SCALE GENOMIC DNA]</scope>
    <source>
        <strain evidence="10">EC2010</strain>
        <tissue evidence="10">Whole organism of an adult</tissue>
    </source>
</reference>
<evidence type="ECO:0000313" key="10">
    <source>
        <dbReference type="EMBL" id="RUS80870.1"/>
    </source>
</evidence>
<evidence type="ECO:0000256" key="3">
    <source>
        <dbReference type="ARBA" id="ARBA00006730"/>
    </source>
</evidence>
<comment type="caution">
    <text evidence="10">The sequence shown here is derived from an EMBL/GenBank/DDBJ whole genome shotgun (WGS) entry which is preliminary data.</text>
</comment>
<evidence type="ECO:0000313" key="11">
    <source>
        <dbReference type="Proteomes" id="UP000271974"/>
    </source>
</evidence>
<accession>A0A3S0ZR67</accession>
<dbReference type="AlphaFoldDB" id="A0A3S0ZR67"/>
<evidence type="ECO:0000259" key="9">
    <source>
        <dbReference type="Pfam" id="PF01266"/>
    </source>
</evidence>
<dbReference type="GO" id="GO:0071949">
    <property type="term" value="F:FAD binding"/>
    <property type="evidence" value="ECO:0007669"/>
    <property type="project" value="InterPro"/>
</dbReference>
<dbReference type="PIRSF" id="PIRSF000189">
    <property type="entry name" value="D-aa_oxidase"/>
    <property type="match status" value="1"/>
</dbReference>
<keyword evidence="11" id="KW-1185">Reference proteome</keyword>
<evidence type="ECO:0000256" key="2">
    <source>
        <dbReference type="ARBA" id="ARBA00004253"/>
    </source>
</evidence>
<feature type="binding site" evidence="7">
    <location>
        <position position="272"/>
    </location>
    <ligand>
        <name>D-dopa</name>
        <dbReference type="ChEBI" id="CHEBI:149689"/>
    </ligand>
</feature>
<dbReference type="PROSITE" id="PS00677">
    <property type="entry name" value="DAO"/>
    <property type="match status" value="1"/>
</dbReference>
<comment type="similarity">
    <text evidence="3">Belongs to the DAMOX/DASOX family.</text>
</comment>
<evidence type="ECO:0000256" key="1">
    <source>
        <dbReference type="ARBA" id="ARBA00001974"/>
    </source>
</evidence>
<keyword evidence="4" id="KW-0285">Flavoprotein</keyword>
<keyword evidence="5 7" id="KW-0274">FAD</keyword>
<comment type="subcellular location">
    <subcellularLocation>
        <location evidence="2">Peroxisome matrix</location>
    </subcellularLocation>
</comment>
<dbReference type="Pfam" id="PF01266">
    <property type="entry name" value="DAO"/>
    <property type="match status" value="1"/>
</dbReference>
<dbReference type="STRING" id="188477.A0A3S0ZR67"/>
<organism evidence="10 11">
    <name type="scientific">Elysia chlorotica</name>
    <name type="common">Eastern emerald elysia</name>
    <name type="synonym">Sea slug</name>
    <dbReference type="NCBI Taxonomy" id="188477"/>
    <lineage>
        <taxon>Eukaryota</taxon>
        <taxon>Metazoa</taxon>
        <taxon>Spiralia</taxon>
        <taxon>Lophotrochozoa</taxon>
        <taxon>Mollusca</taxon>
        <taxon>Gastropoda</taxon>
        <taxon>Heterobranchia</taxon>
        <taxon>Euthyneura</taxon>
        <taxon>Panpulmonata</taxon>
        <taxon>Sacoglossa</taxon>
        <taxon>Placobranchoidea</taxon>
        <taxon>Plakobranchidae</taxon>
        <taxon>Elysia</taxon>
    </lineage>
</organism>
<evidence type="ECO:0000256" key="7">
    <source>
        <dbReference type="PIRSR" id="PIRSR000189-1"/>
    </source>
</evidence>
<protein>
    <recommendedName>
        <fullName evidence="9">FAD dependent oxidoreductase domain-containing protein</fullName>
    </recommendedName>
</protein>
<dbReference type="GO" id="GO:0005782">
    <property type="term" value="C:peroxisomal matrix"/>
    <property type="evidence" value="ECO:0007669"/>
    <property type="project" value="UniProtKB-SubCell"/>
</dbReference>
<evidence type="ECO:0000256" key="6">
    <source>
        <dbReference type="ARBA" id="ARBA00023002"/>
    </source>
</evidence>
<evidence type="ECO:0000256" key="4">
    <source>
        <dbReference type="ARBA" id="ARBA00022630"/>
    </source>
</evidence>
<keyword evidence="6" id="KW-0560">Oxidoreductase</keyword>
<keyword evidence="8" id="KW-0732">Signal</keyword>
<feature type="binding site" evidence="7">
    <location>
        <position position="217"/>
    </location>
    <ligand>
        <name>D-dopa</name>
        <dbReference type="ChEBI" id="CHEBI:149689"/>
    </ligand>
</feature>
<feature type="chain" id="PRO_5018755879" description="FAD dependent oxidoreductase domain-containing protein" evidence="8">
    <location>
        <begin position="19"/>
        <end position="329"/>
    </location>
</feature>
<dbReference type="EMBL" id="RQTK01000369">
    <property type="protein sequence ID" value="RUS80870.1"/>
    <property type="molecule type" value="Genomic_DNA"/>
</dbReference>
<comment type="cofactor">
    <cofactor evidence="1 7">
        <name>FAD</name>
        <dbReference type="ChEBI" id="CHEBI:57692"/>
    </cofactor>
</comment>
<name>A0A3S0ZR67_ELYCH</name>
<dbReference type="PANTHER" id="PTHR11530">
    <property type="entry name" value="D-AMINO ACID OXIDASE"/>
    <property type="match status" value="1"/>
</dbReference>
<gene>
    <name evidence="10" type="ORF">EGW08_011389</name>
</gene>
<dbReference type="GO" id="GO:0003884">
    <property type="term" value="F:D-amino-acid oxidase activity"/>
    <property type="evidence" value="ECO:0007669"/>
    <property type="project" value="InterPro"/>
</dbReference>
<dbReference type="SUPFAM" id="SSF54373">
    <property type="entry name" value="FAD-linked reductases, C-terminal domain"/>
    <property type="match status" value="1"/>
</dbReference>
<proteinExistence type="inferred from homology"/>
<dbReference type="OrthoDB" id="2015447at2759"/>
<dbReference type="Gene3D" id="3.30.9.10">
    <property type="entry name" value="D-Amino Acid Oxidase, subunit A, domain 2"/>
    <property type="match status" value="1"/>
</dbReference>
<feature type="signal peptide" evidence="8">
    <location>
        <begin position="1"/>
        <end position="18"/>
    </location>
</feature>
<feature type="binding site" evidence="7">
    <location>
        <begin position="42"/>
        <end position="43"/>
    </location>
    <ligand>
        <name>FAD</name>
        <dbReference type="ChEBI" id="CHEBI:57692"/>
    </ligand>
</feature>
<dbReference type="InterPro" id="IPR006181">
    <property type="entry name" value="D-amino_acid_oxidase_CS"/>
</dbReference>
<dbReference type="GO" id="GO:0019478">
    <property type="term" value="P:D-amino acid catabolic process"/>
    <property type="evidence" value="ECO:0007669"/>
    <property type="project" value="TreeGrafter"/>
</dbReference>
<dbReference type="InterPro" id="IPR023209">
    <property type="entry name" value="DAO"/>
</dbReference>
<feature type="domain" description="FAD dependent oxidoreductase" evidence="9">
    <location>
        <begin position="5"/>
        <end position="318"/>
    </location>
</feature>